<feature type="compositionally biased region" description="Low complexity" evidence="1">
    <location>
        <begin position="127"/>
        <end position="143"/>
    </location>
</feature>
<feature type="compositionally biased region" description="Basic and acidic residues" evidence="1">
    <location>
        <begin position="113"/>
        <end position="126"/>
    </location>
</feature>
<dbReference type="Proteomes" id="UP000663760">
    <property type="component" value="Chromosome 15"/>
</dbReference>
<feature type="compositionally biased region" description="Basic and acidic residues" evidence="1">
    <location>
        <begin position="29"/>
        <end position="48"/>
    </location>
</feature>
<reference evidence="3" key="1">
    <citation type="submission" date="2020-02" db="EMBL/GenBank/DDBJ databases">
        <authorList>
            <person name="Scholz U."/>
            <person name="Mascher M."/>
            <person name="Fiebig A."/>
        </authorList>
    </citation>
    <scope>NUCLEOTIDE SEQUENCE</scope>
</reference>
<proteinExistence type="predicted"/>
<organism evidence="3 4">
    <name type="scientific">Spirodela intermedia</name>
    <name type="common">Intermediate duckweed</name>
    <dbReference type="NCBI Taxonomy" id="51605"/>
    <lineage>
        <taxon>Eukaryota</taxon>
        <taxon>Viridiplantae</taxon>
        <taxon>Streptophyta</taxon>
        <taxon>Embryophyta</taxon>
        <taxon>Tracheophyta</taxon>
        <taxon>Spermatophyta</taxon>
        <taxon>Magnoliopsida</taxon>
        <taxon>Liliopsida</taxon>
        <taxon>Araceae</taxon>
        <taxon>Lemnoideae</taxon>
        <taxon>Spirodela</taxon>
    </lineage>
</organism>
<dbReference type="PANTHER" id="PTHR33177:SF24">
    <property type="entry name" value="FILAMENTOUS HEMAGGLUTININ TRANSPORTER"/>
    <property type="match status" value="1"/>
</dbReference>
<evidence type="ECO:0000313" key="3">
    <source>
        <dbReference type="EMBL" id="CAA7408960.1"/>
    </source>
</evidence>
<dbReference type="EMBL" id="LR746278">
    <property type="protein sequence ID" value="CAA7408960.1"/>
    <property type="molecule type" value="Genomic_DNA"/>
</dbReference>
<keyword evidence="4" id="KW-1185">Reference proteome</keyword>
<evidence type="ECO:0000256" key="1">
    <source>
        <dbReference type="SAM" id="MobiDB-lite"/>
    </source>
</evidence>
<protein>
    <recommendedName>
        <fullName evidence="2">GIR1-like zinc ribbon domain-containing protein</fullName>
    </recommendedName>
</protein>
<dbReference type="Pfam" id="PF24747">
    <property type="entry name" value="Zn-ribbon_GIR1"/>
    <property type="match status" value="1"/>
</dbReference>
<dbReference type="InterPro" id="IPR056440">
    <property type="entry name" value="Zn-ribbon_GIR1"/>
</dbReference>
<feature type="domain" description="GIR1-like zinc ribbon" evidence="2">
    <location>
        <begin position="171"/>
        <end position="201"/>
    </location>
</feature>
<dbReference type="InterPro" id="IPR055281">
    <property type="entry name" value="GIR1-2/SIED1"/>
</dbReference>
<accession>A0A7I8LGJ5</accession>
<evidence type="ECO:0000259" key="2">
    <source>
        <dbReference type="Pfam" id="PF24747"/>
    </source>
</evidence>
<dbReference type="PANTHER" id="PTHR33177">
    <property type="entry name" value="PUTATIVE-RELATED"/>
    <property type="match status" value="1"/>
</dbReference>
<dbReference type="OrthoDB" id="1929178at2759"/>
<feature type="region of interest" description="Disordered" evidence="1">
    <location>
        <begin position="113"/>
        <end position="158"/>
    </location>
</feature>
<dbReference type="AlphaFoldDB" id="A0A7I8LGJ5"/>
<name>A0A7I8LGJ5_SPIIN</name>
<sequence>MAADVTSLVSLLARYDKENGGGVVTAAGSKKERHLDPEDRDRLPEFLRRPSNSLQDLNLPPPPPPPPTTTTVLNVADHPSSALDLKLRALAAVPQAEYQSVCTLEKVKSALARAERESHQKLHRPDPSGGSTSPASSSTTTSSAKRRPTEDCDGDSTCSPPGLEGGAAAEMVAAGCPSCLLYVLISLSKPRCPRCNSAVPLPLPRNNSAAQKKQRIDLNALSSAATATTSAPLRTVKFF</sequence>
<feature type="compositionally biased region" description="Pro residues" evidence="1">
    <location>
        <begin position="59"/>
        <end position="68"/>
    </location>
</feature>
<gene>
    <name evidence="3" type="ORF">SI8410_15019638</name>
</gene>
<feature type="region of interest" description="Disordered" evidence="1">
    <location>
        <begin position="20"/>
        <end position="74"/>
    </location>
</feature>
<evidence type="ECO:0000313" key="4">
    <source>
        <dbReference type="Proteomes" id="UP000663760"/>
    </source>
</evidence>